<reference evidence="3 4" key="1">
    <citation type="submission" date="2019-06" db="EMBL/GenBank/DDBJ databases">
        <authorList>
            <person name="Li F."/>
        </authorList>
    </citation>
    <scope>NUCLEOTIDE SEQUENCE [LARGE SCALE GENOMIC DNA]</scope>
    <source>
        <strain evidence="3 4">10F1D-1</strain>
    </source>
</reference>
<feature type="region of interest" description="Disordered" evidence="1">
    <location>
        <begin position="221"/>
        <end position="253"/>
    </location>
</feature>
<dbReference type="Proteomes" id="UP000316252">
    <property type="component" value="Unassembled WGS sequence"/>
</dbReference>
<evidence type="ECO:0000256" key="1">
    <source>
        <dbReference type="SAM" id="MobiDB-lite"/>
    </source>
</evidence>
<evidence type="ECO:0000256" key="2">
    <source>
        <dbReference type="SAM" id="Phobius"/>
    </source>
</evidence>
<keyword evidence="2" id="KW-0472">Membrane</keyword>
<dbReference type="RefSeq" id="WP_141163056.1">
    <property type="nucleotide sequence ID" value="NZ_VHQG01000002.1"/>
</dbReference>
<feature type="transmembrane region" description="Helical" evidence="2">
    <location>
        <begin position="12"/>
        <end position="36"/>
    </location>
</feature>
<dbReference type="EMBL" id="VHQG01000002">
    <property type="protein sequence ID" value="TPW75696.1"/>
    <property type="molecule type" value="Genomic_DNA"/>
</dbReference>
<accession>A0A506XZQ4</accession>
<gene>
    <name evidence="3" type="ORF">FJ657_07410</name>
</gene>
<dbReference type="AlphaFoldDB" id="A0A506XZQ4"/>
<feature type="transmembrane region" description="Helical" evidence="2">
    <location>
        <begin position="127"/>
        <end position="149"/>
    </location>
</feature>
<proteinExistence type="predicted"/>
<evidence type="ECO:0000313" key="4">
    <source>
        <dbReference type="Proteomes" id="UP000316252"/>
    </source>
</evidence>
<protein>
    <submittedName>
        <fullName evidence="3">Uncharacterized protein</fullName>
    </submittedName>
</protein>
<comment type="caution">
    <text evidence="3">The sequence shown here is derived from an EMBL/GenBank/DDBJ whole genome shotgun (WGS) entry which is preliminary data.</text>
</comment>
<keyword evidence="2" id="KW-0812">Transmembrane</keyword>
<keyword evidence="4" id="KW-1185">Reference proteome</keyword>
<sequence length="253" mass="27239">MLAAAAHDPADIVYQIVPVLVIALVTAGAAGIRWLFSPTRRLAESLKRDHEVLLLTPTDQPRHAQLADLLAADTDAYIRVRTAAVQRYRVLESSRDRWLRLAIRGAGVALAVVGLIGSLVFDDGLGSAAVLVMFLGTAVGLFSLLPLALTPSERHERARLAARQKRWKELVESWHARGMSEPIFTDSYLDGESAAIAEGRSAADFEAEWFSRPEFDVTSLTGLRDDDLAAGGAPEARPDARPAGRPGDGAQPG</sequence>
<feature type="transmembrane region" description="Helical" evidence="2">
    <location>
        <begin position="101"/>
        <end position="121"/>
    </location>
</feature>
<keyword evidence="2" id="KW-1133">Transmembrane helix</keyword>
<name>A0A506XZQ4_9MICO</name>
<organism evidence="3 4">
    <name type="scientific">Schumannella soli</name>
    <dbReference type="NCBI Taxonomy" id="2590779"/>
    <lineage>
        <taxon>Bacteria</taxon>
        <taxon>Bacillati</taxon>
        <taxon>Actinomycetota</taxon>
        <taxon>Actinomycetes</taxon>
        <taxon>Micrococcales</taxon>
        <taxon>Microbacteriaceae</taxon>
        <taxon>Schumannella</taxon>
    </lineage>
</organism>
<evidence type="ECO:0000313" key="3">
    <source>
        <dbReference type="EMBL" id="TPW75696.1"/>
    </source>
</evidence>